<name>A0A4T0BCQ5_AURPU</name>
<feature type="transmembrane region" description="Helical" evidence="2">
    <location>
        <begin position="248"/>
        <end position="271"/>
    </location>
</feature>
<feature type="transmembrane region" description="Helical" evidence="2">
    <location>
        <begin position="213"/>
        <end position="236"/>
    </location>
</feature>
<evidence type="ECO:0000256" key="2">
    <source>
        <dbReference type="SAM" id="Phobius"/>
    </source>
</evidence>
<dbReference type="AlphaFoldDB" id="A0A4T0BCQ5"/>
<dbReference type="EMBL" id="QZBZ01000425">
    <property type="protein sequence ID" value="TIA29604.1"/>
    <property type="molecule type" value="Genomic_DNA"/>
</dbReference>
<dbReference type="Proteomes" id="UP000308724">
    <property type="component" value="Unassembled WGS sequence"/>
</dbReference>
<comment type="caution">
    <text evidence="3">The sequence shown here is derived from an EMBL/GenBank/DDBJ whole genome shotgun (WGS) entry which is preliminary data.</text>
</comment>
<evidence type="ECO:0000256" key="1">
    <source>
        <dbReference type="SAM" id="MobiDB-lite"/>
    </source>
</evidence>
<proteinExistence type="predicted"/>
<feature type="transmembrane region" description="Helical" evidence="2">
    <location>
        <begin position="100"/>
        <end position="124"/>
    </location>
</feature>
<gene>
    <name evidence="3" type="ORF">D6C78_10122</name>
</gene>
<evidence type="ECO:0000313" key="3">
    <source>
        <dbReference type="EMBL" id="TIA29604.1"/>
    </source>
</evidence>
<feature type="region of interest" description="Disordered" evidence="1">
    <location>
        <begin position="162"/>
        <end position="184"/>
    </location>
</feature>
<organism evidence="3 4">
    <name type="scientific">Aureobasidium pullulans</name>
    <name type="common">Black yeast</name>
    <name type="synonym">Pullularia pullulans</name>
    <dbReference type="NCBI Taxonomy" id="5580"/>
    <lineage>
        <taxon>Eukaryota</taxon>
        <taxon>Fungi</taxon>
        <taxon>Dikarya</taxon>
        <taxon>Ascomycota</taxon>
        <taxon>Pezizomycotina</taxon>
        <taxon>Dothideomycetes</taxon>
        <taxon>Dothideomycetidae</taxon>
        <taxon>Dothideales</taxon>
        <taxon>Saccotheciaceae</taxon>
        <taxon>Aureobasidium</taxon>
    </lineage>
</organism>
<sequence length="441" mass="48742">MDSLGITTIITVLATWHVFNSFLTLSKDHGIFRALILLFLFPDAREVMDRIEKYLLRSDPKNAMIMKKALADDCTMLAVAAAIVAQIAITALSLGDSDTIHWTANAAFVVSLVAASLSVFYACLLQQHVSSLFTPEDVKSWLSRPASPAQLLRLAQQMPKRRRQLRGQQDDPESATQGSQSEELRKKVEHFAQEFRWKTASFNAAFMIKVPSLLLNWSVSAFLIGLGIYLGCLWIPDTSASRKRDGSLGVLLFYIATTIGGLLLHFVPAACKFLEMLPIKRLDMHFNRKRDPTKPRFEAMFKSTDATVAEHPEEHPRSHIHLSNSFVTQRAKPSATDVANKLLEGGSKDVAQKTTNDVQIRDQIEKPIGEITLLNDTSSKLPVQCDPLIAALQASIEAQEESIAALKAVLNAHLATSATDRASNDQVLTNVGSQSRGLDFY</sequence>
<keyword evidence="2" id="KW-0812">Transmembrane</keyword>
<feature type="transmembrane region" description="Helical" evidence="2">
    <location>
        <begin position="69"/>
        <end position="94"/>
    </location>
</feature>
<protein>
    <submittedName>
        <fullName evidence="3">Uncharacterized protein</fullName>
    </submittedName>
</protein>
<keyword evidence="2" id="KW-0472">Membrane</keyword>
<evidence type="ECO:0000313" key="4">
    <source>
        <dbReference type="Proteomes" id="UP000308724"/>
    </source>
</evidence>
<keyword evidence="2" id="KW-1133">Transmembrane helix</keyword>
<reference evidence="3 4" key="1">
    <citation type="submission" date="2018-10" db="EMBL/GenBank/DDBJ databases">
        <title>Fifty Aureobasidium pullulans genomes reveal a recombining polyextremotolerant generalist.</title>
        <authorList>
            <person name="Gostincar C."/>
            <person name="Turk M."/>
            <person name="Zajc J."/>
            <person name="Gunde-Cimerman N."/>
        </authorList>
    </citation>
    <scope>NUCLEOTIDE SEQUENCE [LARGE SCALE GENOMIC DNA]</scope>
    <source>
        <strain evidence="3 4">EXF-1645</strain>
    </source>
</reference>
<accession>A0A4T0BCQ5</accession>